<evidence type="ECO:0000256" key="5">
    <source>
        <dbReference type="ARBA" id="ARBA00022801"/>
    </source>
</evidence>
<dbReference type="InterPro" id="IPR029058">
    <property type="entry name" value="AB_hydrolase_fold"/>
</dbReference>
<protein>
    <submittedName>
        <fullName evidence="9">Feruloyl esterase</fullName>
        <ecNumber evidence="9">3.1.1.73</ecNumber>
    </submittedName>
</protein>
<dbReference type="RefSeq" id="WP_179635424.1">
    <property type="nucleotide sequence ID" value="NZ_JACCFH010000001.1"/>
</dbReference>
<dbReference type="EMBL" id="JACCFH010000001">
    <property type="protein sequence ID" value="NYG34831.1"/>
    <property type="molecule type" value="Genomic_DNA"/>
</dbReference>
<evidence type="ECO:0000256" key="2">
    <source>
        <dbReference type="ARBA" id="ARBA00022487"/>
    </source>
</evidence>
<evidence type="ECO:0000256" key="6">
    <source>
        <dbReference type="ARBA" id="ARBA00022837"/>
    </source>
</evidence>
<evidence type="ECO:0000313" key="10">
    <source>
        <dbReference type="Proteomes" id="UP000518288"/>
    </source>
</evidence>
<dbReference type="Gene3D" id="3.40.50.1820">
    <property type="entry name" value="alpha/beta hydrolase"/>
    <property type="match status" value="1"/>
</dbReference>
<keyword evidence="2" id="KW-0719">Serine esterase</keyword>
<keyword evidence="7" id="KW-1015">Disulfide bond</keyword>
<proteinExistence type="inferred from homology"/>
<dbReference type="Proteomes" id="UP000518288">
    <property type="component" value="Unassembled WGS sequence"/>
</dbReference>
<dbReference type="SUPFAM" id="SSF53474">
    <property type="entry name" value="alpha/beta-Hydrolases"/>
    <property type="match status" value="1"/>
</dbReference>
<evidence type="ECO:0000256" key="3">
    <source>
        <dbReference type="ARBA" id="ARBA00022723"/>
    </source>
</evidence>
<reference evidence="9 10" key="1">
    <citation type="submission" date="2020-07" db="EMBL/GenBank/DDBJ databases">
        <title>Genomic Encyclopedia of Archaeal and Bacterial Type Strains, Phase II (KMG-II): from individual species to whole genera.</title>
        <authorList>
            <person name="Goeker M."/>
        </authorList>
    </citation>
    <scope>NUCLEOTIDE SEQUENCE [LARGE SCALE GENOMIC DNA]</scope>
    <source>
        <strain evidence="9 10">DSM 21226</strain>
    </source>
</reference>
<name>A0A7Y9R267_9BURK</name>
<dbReference type="AlphaFoldDB" id="A0A7Y9R267"/>
<dbReference type="PANTHER" id="PTHR33938">
    <property type="entry name" value="FERULOYL ESTERASE B-RELATED"/>
    <property type="match status" value="1"/>
</dbReference>
<sequence length="566" mass="60165">MHKKIPAARITLTLIAVATLSACGTTAMRSTPVACAELPAALASLKNVRVTASKDVAADDKGTPAHCQVTGVAHERTGVDGNAYAIAFEMRLPQAWNKGFLHQVNGGNDGKVVPATGALGVLAVNGLQRGFAVISSDSGHAEADPANKHFGLAQGNAFGIDPQARRDYGYTANDTLFTVAQSLIQRHYGQPPARNYMAGCSNGGRHALVAATRYADRYDGILAGAPGLNLPKAAVQHAWDVQSWQMVHPADPDIRKAFSPDDMKLVAAKVLQQCDALDGAADGLVNDLGRCQSVFKLADLQCAGDKTAQCLSATQVTALDRAFAGPRNSKGEALYSDWSFDAGMGAGNWRFWKLESQIPPWDKLPLIATMGAGSLSYVFTTPPTMTNGTPAALLNFLTKFNFDTDAPRIFARNDLHTESAMQFMTPPDVDDPKLSAFRQRGGKLIVYHGNSDAVFSVNDTQRWFGQLQTNAGADGAAFSRLYSVPGMAHCSGGPATDQFDALGALVDWVEKGQAPQALTASLNPANKEVPANWSASRTRPLCAWPQVARYQGGDLESASSFRCVAP</sequence>
<dbReference type="EC" id="3.1.1.73" evidence="9"/>
<dbReference type="InterPro" id="IPR011118">
    <property type="entry name" value="Tannase/feruloyl_esterase"/>
</dbReference>
<evidence type="ECO:0000256" key="1">
    <source>
        <dbReference type="ARBA" id="ARBA00006249"/>
    </source>
</evidence>
<evidence type="ECO:0000313" key="9">
    <source>
        <dbReference type="EMBL" id="NYG34831.1"/>
    </source>
</evidence>
<gene>
    <name evidence="9" type="ORF">BDD16_003817</name>
</gene>
<organism evidence="9 10">
    <name type="scientific">Sphaerotilus montanus</name>
    <dbReference type="NCBI Taxonomy" id="522889"/>
    <lineage>
        <taxon>Bacteria</taxon>
        <taxon>Pseudomonadati</taxon>
        <taxon>Pseudomonadota</taxon>
        <taxon>Betaproteobacteria</taxon>
        <taxon>Burkholderiales</taxon>
        <taxon>Sphaerotilaceae</taxon>
        <taxon>Sphaerotilus</taxon>
    </lineage>
</organism>
<accession>A0A7Y9R267</accession>
<keyword evidence="3" id="KW-0479">Metal-binding</keyword>
<dbReference type="PROSITE" id="PS51257">
    <property type="entry name" value="PROKAR_LIPOPROTEIN"/>
    <property type="match status" value="1"/>
</dbReference>
<keyword evidence="4 8" id="KW-0732">Signal</keyword>
<keyword evidence="6" id="KW-0106">Calcium</keyword>
<evidence type="ECO:0000256" key="8">
    <source>
        <dbReference type="SAM" id="SignalP"/>
    </source>
</evidence>
<keyword evidence="10" id="KW-1185">Reference proteome</keyword>
<feature type="chain" id="PRO_5030645153" evidence="8">
    <location>
        <begin position="30"/>
        <end position="566"/>
    </location>
</feature>
<dbReference type="Pfam" id="PF07519">
    <property type="entry name" value="Tannase"/>
    <property type="match status" value="1"/>
</dbReference>
<dbReference type="PANTHER" id="PTHR33938:SF15">
    <property type="entry name" value="FERULOYL ESTERASE B-RELATED"/>
    <property type="match status" value="1"/>
</dbReference>
<keyword evidence="5 9" id="KW-0378">Hydrolase</keyword>
<evidence type="ECO:0000256" key="7">
    <source>
        <dbReference type="ARBA" id="ARBA00023157"/>
    </source>
</evidence>
<evidence type="ECO:0000256" key="4">
    <source>
        <dbReference type="ARBA" id="ARBA00022729"/>
    </source>
</evidence>
<feature type="signal peptide" evidence="8">
    <location>
        <begin position="1"/>
        <end position="29"/>
    </location>
</feature>
<dbReference type="GO" id="GO:0046872">
    <property type="term" value="F:metal ion binding"/>
    <property type="evidence" value="ECO:0007669"/>
    <property type="project" value="UniProtKB-KW"/>
</dbReference>
<comment type="caution">
    <text evidence="9">The sequence shown here is derived from an EMBL/GenBank/DDBJ whole genome shotgun (WGS) entry which is preliminary data.</text>
</comment>
<comment type="similarity">
    <text evidence="1">Belongs to the tannase family.</text>
</comment>
<dbReference type="GO" id="GO:0030600">
    <property type="term" value="F:feruloyl esterase activity"/>
    <property type="evidence" value="ECO:0007669"/>
    <property type="project" value="UniProtKB-EC"/>
</dbReference>